<dbReference type="AlphaFoldDB" id="A0A7K0DMW1"/>
<dbReference type="InterPro" id="IPR023393">
    <property type="entry name" value="START-like_dom_sf"/>
</dbReference>
<evidence type="ECO:0000313" key="2">
    <source>
        <dbReference type="Proteomes" id="UP000431401"/>
    </source>
</evidence>
<gene>
    <name evidence="1" type="ORF">NRB56_26410</name>
</gene>
<dbReference type="Proteomes" id="UP000431401">
    <property type="component" value="Unassembled WGS sequence"/>
</dbReference>
<protein>
    <recommendedName>
        <fullName evidence="3">SRPBCC family protein</fullName>
    </recommendedName>
</protein>
<evidence type="ECO:0000313" key="1">
    <source>
        <dbReference type="EMBL" id="MQY27059.1"/>
    </source>
</evidence>
<dbReference type="OrthoDB" id="4560923at2"/>
<name>A0A7K0DMW1_9NOCA</name>
<reference evidence="1 2" key="1">
    <citation type="submission" date="2019-10" db="EMBL/GenBank/DDBJ databases">
        <title>Nocardia macrotermitis sp. nov. and Nocardia aurantia sp. nov., isolated from the gut of fungus growing-termite Macrotermes natalensis.</title>
        <authorList>
            <person name="Benndorf R."/>
            <person name="Schwitalla J."/>
            <person name="Martin K."/>
            <person name="De Beer W."/>
            <person name="Kaster A.-K."/>
            <person name="Vollmers J."/>
            <person name="Poulsen M."/>
            <person name="Beemelmanns C."/>
        </authorList>
    </citation>
    <scope>NUCLEOTIDE SEQUENCE [LARGE SCALE GENOMIC DNA]</scope>
    <source>
        <strain evidence="1 2">RB56</strain>
    </source>
</reference>
<accession>A0A7K0DMW1</accession>
<dbReference type="RefSeq" id="WP_153341764.1">
    <property type="nucleotide sequence ID" value="NZ_WEGI01000005.1"/>
</dbReference>
<dbReference type="EMBL" id="WEGI01000005">
    <property type="protein sequence ID" value="MQY27059.1"/>
    <property type="molecule type" value="Genomic_DNA"/>
</dbReference>
<comment type="caution">
    <text evidence="1">The sequence shown here is derived from an EMBL/GenBank/DDBJ whole genome shotgun (WGS) entry which is preliminary data.</text>
</comment>
<dbReference type="InterPro" id="IPR019587">
    <property type="entry name" value="Polyketide_cyclase/dehydratase"/>
</dbReference>
<proteinExistence type="predicted"/>
<dbReference type="CDD" id="cd07812">
    <property type="entry name" value="SRPBCC"/>
    <property type="match status" value="1"/>
</dbReference>
<sequence length="175" mass="19228">MGHIKYAGDVGAPVEVAFAYTDNHLFVPDWLFGIGAFEPVGELENGPGARYAAALQLGLWHPTIEWEITEYRRNAVIGYTVRRRRQRKTAPAHPEPGDTAQRPVLGTVTVRFDPLGYGRSVLTTEVEYDEARSLPGRLGAGMVAAAVDSAVRRSKSQLRREIEGFHGTDLVGRIA</sequence>
<dbReference type="Pfam" id="PF10604">
    <property type="entry name" value="Polyketide_cyc2"/>
    <property type="match status" value="1"/>
</dbReference>
<dbReference type="Gene3D" id="3.30.530.20">
    <property type="match status" value="1"/>
</dbReference>
<keyword evidence="2" id="KW-1185">Reference proteome</keyword>
<evidence type="ECO:0008006" key="3">
    <source>
        <dbReference type="Google" id="ProtNLM"/>
    </source>
</evidence>
<organism evidence="1 2">
    <name type="scientific">Nocardia aurantia</name>
    <dbReference type="NCBI Taxonomy" id="2585199"/>
    <lineage>
        <taxon>Bacteria</taxon>
        <taxon>Bacillati</taxon>
        <taxon>Actinomycetota</taxon>
        <taxon>Actinomycetes</taxon>
        <taxon>Mycobacteriales</taxon>
        <taxon>Nocardiaceae</taxon>
        <taxon>Nocardia</taxon>
    </lineage>
</organism>
<dbReference type="SUPFAM" id="SSF55961">
    <property type="entry name" value="Bet v1-like"/>
    <property type="match status" value="1"/>
</dbReference>